<dbReference type="PANTHER" id="PTHR43616">
    <property type="entry name" value="GLYCEROL DEHYDROGENASE"/>
    <property type="match status" value="1"/>
</dbReference>
<keyword evidence="9" id="KW-1208">Phospholipid metabolism</keyword>
<dbReference type="CDD" id="cd08175">
    <property type="entry name" value="G1PDH"/>
    <property type="match status" value="1"/>
</dbReference>
<dbReference type="Pfam" id="PF13685">
    <property type="entry name" value="Fe-ADH_2"/>
    <property type="match status" value="1"/>
</dbReference>
<evidence type="ECO:0000256" key="2">
    <source>
        <dbReference type="ARBA" id="ARBA00022516"/>
    </source>
</evidence>
<name>A0A1I2HYP3_9BACT</name>
<dbReference type="Gene3D" id="3.40.50.1970">
    <property type="match status" value="1"/>
</dbReference>
<dbReference type="Gene3D" id="1.20.1090.10">
    <property type="entry name" value="Dehydroquinate synthase-like - alpha domain"/>
    <property type="match status" value="1"/>
</dbReference>
<sequence length="438" mass="48637">MKLNVKEALDSARDTRALIIDEKIIEQVSDLFKTNFDGRRAVVVCDQTTWKIAGEKVFKCLKKEGMTEVEPFVYDEPKPYAEFGNVEKLEASLKKHDAIPVAVGSGTLNDLTKLAAARADRPYMCVATAASMDGYTAFGASITFQGAKQTFSCPAPQAVLADVEIIRQAPSLMTASGYADLFAKVTAGADWIIADALGVEPIDPRAWSIVQDGLKEALADPEGAKNGQLTAITPLVEGLILGGFAMQWSQTSRPASGAEHQFSHLWNMEHHTHEGETPSHGFQVGIATLAVTRLYEKMLQTPLDLLDVEACCKQWGEWPEWEQKIKEQFENTDFLETALTQTQNKYIDKDALSDQLQKLKTNWPVLKARLTEQLVPSEEVKKRLLAVGAPVEPEQIGISRKRMKNSFIRASHIRSRFTILDIAVRTGSLDQWLNEIFE</sequence>
<evidence type="ECO:0000256" key="4">
    <source>
        <dbReference type="ARBA" id="ARBA00022857"/>
    </source>
</evidence>
<evidence type="ECO:0000256" key="1">
    <source>
        <dbReference type="ARBA" id="ARBA00022490"/>
    </source>
</evidence>
<dbReference type="AlphaFoldDB" id="A0A1I2HYP3"/>
<gene>
    <name evidence="10" type="ORF">SAMN05216283_10523</name>
</gene>
<organism evidence="10 11">
    <name type="scientific">Sunxiuqinia elliptica</name>
    <dbReference type="NCBI Taxonomy" id="655355"/>
    <lineage>
        <taxon>Bacteria</taxon>
        <taxon>Pseudomonadati</taxon>
        <taxon>Bacteroidota</taxon>
        <taxon>Bacteroidia</taxon>
        <taxon>Marinilabiliales</taxon>
        <taxon>Prolixibacteraceae</taxon>
        <taxon>Sunxiuqinia</taxon>
    </lineage>
</organism>
<keyword evidence="2" id="KW-0444">Lipid biosynthesis</keyword>
<proteinExistence type="predicted"/>
<keyword evidence="5" id="KW-0560">Oxidoreductase</keyword>
<dbReference type="GO" id="GO:0016614">
    <property type="term" value="F:oxidoreductase activity, acting on CH-OH group of donors"/>
    <property type="evidence" value="ECO:0007669"/>
    <property type="project" value="InterPro"/>
</dbReference>
<evidence type="ECO:0000313" key="10">
    <source>
        <dbReference type="EMBL" id="SFF35124.1"/>
    </source>
</evidence>
<dbReference type="STRING" id="655355.SAMN05216283_10523"/>
<keyword evidence="4" id="KW-0521">NADP</keyword>
<dbReference type="EMBL" id="FONW01000005">
    <property type="protein sequence ID" value="SFF35124.1"/>
    <property type="molecule type" value="Genomic_DNA"/>
</dbReference>
<dbReference type="GO" id="GO:0008654">
    <property type="term" value="P:phospholipid biosynthetic process"/>
    <property type="evidence" value="ECO:0007669"/>
    <property type="project" value="UniProtKB-KW"/>
</dbReference>
<accession>A0A1I2HYP3</accession>
<evidence type="ECO:0000256" key="6">
    <source>
        <dbReference type="ARBA" id="ARBA00023027"/>
    </source>
</evidence>
<evidence type="ECO:0000256" key="7">
    <source>
        <dbReference type="ARBA" id="ARBA00023098"/>
    </source>
</evidence>
<evidence type="ECO:0000256" key="3">
    <source>
        <dbReference type="ARBA" id="ARBA00022723"/>
    </source>
</evidence>
<dbReference type="GO" id="GO:0046872">
    <property type="term" value="F:metal ion binding"/>
    <property type="evidence" value="ECO:0007669"/>
    <property type="project" value="UniProtKB-KW"/>
</dbReference>
<keyword evidence="6" id="KW-0520">NAD</keyword>
<evidence type="ECO:0000256" key="9">
    <source>
        <dbReference type="ARBA" id="ARBA00023264"/>
    </source>
</evidence>
<protein>
    <submittedName>
        <fullName evidence="10">Glycerol-1-phosphate dehydrogenase [NAD(P)+]</fullName>
    </submittedName>
</protein>
<reference evidence="10 11" key="1">
    <citation type="submission" date="2016-10" db="EMBL/GenBank/DDBJ databases">
        <authorList>
            <person name="de Groot N.N."/>
        </authorList>
    </citation>
    <scope>NUCLEOTIDE SEQUENCE [LARGE SCALE GENOMIC DNA]</scope>
    <source>
        <strain evidence="10 11">CGMCC 1.9156</strain>
    </source>
</reference>
<keyword evidence="3" id="KW-0479">Metal-binding</keyword>
<keyword evidence="1" id="KW-0963">Cytoplasm</keyword>
<dbReference type="SUPFAM" id="SSF56796">
    <property type="entry name" value="Dehydroquinate synthase-like"/>
    <property type="match status" value="1"/>
</dbReference>
<dbReference type="InterPro" id="IPR032837">
    <property type="entry name" value="G1PDH"/>
</dbReference>
<dbReference type="RefSeq" id="WP_093919943.1">
    <property type="nucleotide sequence ID" value="NZ_FONW01000005.1"/>
</dbReference>
<dbReference type="Proteomes" id="UP000198964">
    <property type="component" value="Unassembled WGS sequence"/>
</dbReference>
<keyword evidence="7" id="KW-0443">Lipid metabolism</keyword>
<keyword evidence="8" id="KW-0594">Phospholipid biosynthesis</keyword>
<dbReference type="PANTHER" id="PTHR43616:SF5">
    <property type="entry name" value="GLYCEROL DEHYDROGENASE 1"/>
    <property type="match status" value="1"/>
</dbReference>
<evidence type="ECO:0000256" key="8">
    <source>
        <dbReference type="ARBA" id="ARBA00023209"/>
    </source>
</evidence>
<evidence type="ECO:0000313" key="11">
    <source>
        <dbReference type="Proteomes" id="UP000198964"/>
    </source>
</evidence>
<dbReference type="InterPro" id="IPR016205">
    <property type="entry name" value="Glycerol_DH"/>
</dbReference>
<keyword evidence="11" id="KW-1185">Reference proteome</keyword>
<evidence type="ECO:0000256" key="5">
    <source>
        <dbReference type="ARBA" id="ARBA00023002"/>
    </source>
</evidence>